<dbReference type="Pfam" id="PF02636">
    <property type="entry name" value="Methyltransf_28"/>
    <property type="match status" value="1"/>
</dbReference>
<keyword evidence="3 7" id="KW-0489">Methyltransferase</keyword>
<keyword evidence="5 7" id="KW-0496">Mitochondrion</keyword>
<keyword evidence="10" id="KW-1185">Reference proteome</keyword>
<evidence type="ECO:0000256" key="5">
    <source>
        <dbReference type="ARBA" id="ARBA00023128"/>
    </source>
</evidence>
<keyword evidence="4 7" id="KW-0808">Transferase</keyword>
<dbReference type="SUPFAM" id="SSF53335">
    <property type="entry name" value="S-adenosyl-L-methionine-dependent methyltransferases"/>
    <property type="match status" value="1"/>
</dbReference>
<name>A0A507FNR2_9FUNG</name>
<organism evidence="9 10">
    <name type="scientific">Chytriomyces confervae</name>
    <dbReference type="NCBI Taxonomy" id="246404"/>
    <lineage>
        <taxon>Eukaryota</taxon>
        <taxon>Fungi</taxon>
        <taxon>Fungi incertae sedis</taxon>
        <taxon>Chytridiomycota</taxon>
        <taxon>Chytridiomycota incertae sedis</taxon>
        <taxon>Chytridiomycetes</taxon>
        <taxon>Chytridiales</taxon>
        <taxon>Chytriomycetaceae</taxon>
        <taxon>Chytriomyces</taxon>
    </lineage>
</organism>
<dbReference type="PANTHER" id="PTHR12049">
    <property type="entry name" value="PROTEIN ARGININE METHYLTRANSFERASE NDUFAF7, MITOCHONDRIAL"/>
    <property type="match status" value="1"/>
</dbReference>
<sequence>MRSKPASTVLRSLHAFSTQIRSLSDRAPLRPLASLEKGLKKDGLSLSLDASTNTELLQPPLLNRTIKEAHSILSRHISETIRIGGPISTAQYMRQALTHPLGGYYMKQDVFGSKGDFITSPEISQMFGEIIGVWLVAQWQAMGKPAQFNIVELGPGRGTLMADVLRTVMQLDGFAGAIRSVNLVEASPFLRDVQANLLVGGAAPEPKANAENVREIDGPAEKSDSAVQQNLAHEPASEEKREGFPIHWHTDLDSVERGFPILLIAHEFFDAMPVYQFQLASDGWREIMIDQDTSMSSPHNFRFILSPGKTKASVTLLNDARYLRFKEGSRIEVSPDSYTYAHKIGERIKTDGGFALIADYGKDGIQNHKFVSALSKPGDSDLTADVDFTFLRKAFLETGTKPCETMTQGDFLRSMGIGQRLQVLLKMADADKRKDLAQAFDRLVGPSGVNGMGEIYKFMAVTREADPTPYPFIEKPVEEKKAQ</sequence>
<dbReference type="GO" id="GO:0032981">
    <property type="term" value="P:mitochondrial respiratory chain complex I assembly"/>
    <property type="evidence" value="ECO:0007669"/>
    <property type="project" value="TreeGrafter"/>
</dbReference>
<dbReference type="InterPro" id="IPR038375">
    <property type="entry name" value="NDUFAF7_sf"/>
</dbReference>
<dbReference type="GO" id="GO:0032259">
    <property type="term" value="P:methylation"/>
    <property type="evidence" value="ECO:0007669"/>
    <property type="project" value="UniProtKB-KW"/>
</dbReference>
<comment type="caution">
    <text evidence="9">The sequence shown here is derived from an EMBL/GenBank/DDBJ whole genome shotgun (WGS) entry which is preliminary data.</text>
</comment>
<comment type="function">
    <text evidence="7">Arginine methyltransferase involved in the assembly or stability of mitochondrial NADH:ubiquinone oxidoreductase complex (complex I).</text>
</comment>
<dbReference type="Proteomes" id="UP000320333">
    <property type="component" value="Unassembled WGS sequence"/>
</dbReference>
<evidence type="ECO:0000256" key="1">
    <source>
        <dbReference type="ARBA" id="ARBA00004173"/>
    </source>
</evidence>
<dbReference type="InterPro" id="IPR029063">
    <property type="entry name" value="SAM-dependent_MTases_sf"/>
</dbReference>
<proteinExistence type="inferred from homology"/>
<evidence type="ECO:0000256" key="3">
    <source>
        <dbReference type="ARBA" id="ARBA00022603"/>
    </source>
</evidence>
<dbReference type="Gene3D" id="3.40.50.12710">
    <property type="match status" value="1"/>
</dbReference>
<evidence type="ECO:0000256" key="2">
    <source>
        <dbReference type="ARBA" id="ARBA00005891"/>
    </source>
</evidence>
<feature type="region of interest" description="Disordered" evidence="8">
    <location>
        <begin position="220"/>
        <end position="245"/>
    </location>
</feature>
<accession>A0A507FNR2</accession>
<dbReference type="PANTHER" id="PTHR12049:SF7">
    <property type="entry name" value="PROTEIN ARGININE METHYLTRANSFERASE NDUFAF7, MITOCHONDRIAL"/>
    <property type="match status" value="1"/>
</dbReference>
<comment type="subcellular location">
    <subcellularLocation>
        <location evidence="1 7">Mitochondrion</location>
    </subcellularLocation>
</comment>
<dbReference type="InterPro" id="IPR003788">
    <property type="entry name" value="NDUFAF7"/>
</dbReference>
<dbReference type="GO" id="GO:0035243">
    <property type="term" value="F:protein-arginine omega-N symmetric methyltransferase activity"/>
    <property type="evidence" value="ECO:0007669"/>
    <property type="project" value="UniProtKB-EC"/>
</dbReference>
<evidence type="ECO:0000256" key="6">
    <source>
        <dbReference type="ARBA" id="ARBA00048612"/>
    </source>
</evidence>
<dbReference type="OrthoDB" id="5595109at2759"/>
<dbReference type="STRING" id="246404.A0A507FNR2"/>
<comment type="catalytic activity">
    <reaction evidence="6 7">
        <text>L-arginyl-[protein] + 2 S-adenosyl-L-methionine = N(omega),N(omega)'-dimethyl-L-arginyl-[protein] + 2 S-adenosyl-L-homocysteine + 2 H(+)</text>
        <dbReference type="Rhea" id="RHEA:48108"/>
        <dbReference type="Rhea" id="RHEA-COMP:10532"/>
        <dbReference type="Rhea" id="RHEA-COMP:11992"/>
        <dbReference type="ChEBI" id="CHEBI:15378"/>
        <dbReference type="ChEBI" id="CHEBI:29965"/>
        <dbReference type="ChEBI" id="CHEBI:57856"/>
        <dbReference type="ChEBI" id="CHEBI:59789"/>
        <dbReference type="ChEBI" id="CHEBI:88221"/>
        <dbReference type="EC" id="2.1.1.320"/>
    </reaction>
</comment>
<reference evidence="9 10" key="1">
    <citation type="journal article" date="2019" name="Sci. Rep.">
        <title>Comparative genomics of chytrid fungi reveal insights into the obligate biotrophic and pathogenic lifestyle of Synchytrium endobioticum.</title>
        <authorList>
            <person name="van de Vossenberg B.T.L.H."/>
            <person name="Warris S."/>
            <person name="Nguyen H.D.T."/>
            <person name="van Gent-Pelzer M.P.E."/>
            <person name="Joly D.L."/>
            <person name="van de Geest H.C."/>
            <person name="Bonants P.J.M."/>
            <person name="Smith D.S."/>
            <person name="Levesque C.A."/>
            <person name="van der Lee T.A.J."/>
        </authorList>
    </citation>
    <scope>NUCLEOTIDE SEQUENCE [LARGE SCALE GENOMIC DNA]</scope>
    <source>
        <strain evidence="9 10">CBS 675.73</strain>
    </source>
</reference>
<evidence type="ECO:0000256" key="4">
    <source>
        <dbReference type="ARBA" id="ARBA00022679"/>
    </source>
</evidence>
<gene>
    <name evidence="9" type="ORF">CcCBS67573_g00811</name>
</gene>
<dbReference type="EC" id="2.1.1.320" evidence="7"/>
<comment type="similarity">
    <text evidence="2 7">Belongs to the NDUFAF7 family.</text>
</comment>
<dbReference type="GO" id="GO:0005739">
    <property type="term" value="C:mitochondrion"/>
    <property type="evidence" value="ECO:0007669"/>
    <property type="project" value="UniProtKB-SubCell"/>
</dbReference>
<protein>
    <recommendedName>
        <fullName evidence="7">Protein arginine methyltransferase NDUFAF7</fullName>
        <ecNumber evidence="7">2.1.1.320</ecNumber>
    </recommendedName>
</protein>
<evidence type="ECO:0000256" key="7">
    <source>
        <dbReference type="RuleBase" id="RU364114"/>
    </source>
</evidence>
<evidence type="ECO:0000313" key="10">
    <source>
        <dbReference type="Proteomes" id="UP000320333"/>
    </source>
</evidence>
<evidence type="ECO:0000256" key="8">
    <source>
        <dbReference type="SAM" id="MobiDB-lite"/>
    </source>
</evidence>
<dbReference type="EMBL" id="QEAP01000012">
    <property type="protein sequence ID" value="TPX77902.1"/>
    <property type="molecule type" value="Genomic_DNA"/>
</dbReference>
<dbReference type="AlphaFoldDB" id="A0A507FNR2"/>
<evidence type="ECO:0000313" key="9">
    <source>
        <dbReference type="EMBL" id="TPX77902.1"/>
    </source>
</evidence>
<feature type="compositionally biased region" description="Basic and acidic residues" evidence="8">
    <location>
        <begin position="235"/>
        <end position="245"/>
    </location>
</feature>